<sequence>MAKVNIFSISHKKETYFLCLDLCGIRKKGNPFLAEKGCPKILFAIKKN</sequence>
<reference evidence="1 2" key="1">
    <citation type="submission" date="2012-02" db="EMBL/GenBank/DDBJ databases">
        <title>Improved High-Quality Draft genome of Prevotella bivia DSM 20514.</title>
        <authorList>
            <consortium name="US DOE Joint Genome Institute (JGI-PGF)"/>
            <person name="Lucas S."/>
            <person name="Copeland A."/>
            <person name="Lapidus A."/>
            <person name="Bruce D."/>
            <person name="Goodwin L."/>
            <person name="Pitluck S."/>
            <person name="Peters L."/>
            <person name="Mikhailova N."/>
            <person name="Munk A.C.C."/>
            <person name="Kyrpides N."/>
            <person name="Mavromatis K."/>
            <person name="Detter J.C."/>
            <person name="Han C."/>
            <person name="Land M."/>
            <person name="Hauser L."/>
            <person name="Markowitz V."/>
            <person name="Cheng J.-F."/>
            <person name="Hugenholtz P."/>
            <person name="Woyke T."/>
            <person name="Wu D."/>
            <person name="Gronow S."/>
            <person name="Wellnitz S."/>
            <person name="Brambilla E."/>
            <person name="Klenk H.-P."/>
            <person name="Eisen J.A."/>
        </authorList>
    </citation>
    <scope>NUCLEOTIDE SEQUENCE [LARGE SCALE GENOMIC DNA]</scope>
    <source>
        <strain evidence="1 2">DSM 20514</strain>
    </source>
</reference>
<evidence type="ECO:0000313" key="1">
    <source>
        <dbReference type="EMBL" id="EIM32157.1"/>
    </source>
</evidence>
<proteinExistence type="predicted"/>
<protein>
    <submittedName>
        <fullName evidence="1">Uncharacterized protein</fullName>
    </submittedName>
</protein>
<accession>I4Z7G5</accession>
<dbReference type="AlphaFoldDB" id="I4Z7G5"/>
<dbReference type="HOGENOM" id="CLU_3156234_0_0_10"/>
<name>I4Z7G5_9BACT</name>
<gene>
    <name evidence="1" type="ORF">PrebiDRAFT_0393</name>
</gene>
<organism evidence="1 2">
    <name type="scientific">Prevotella bivia DSM 20514</name>
    <dbReference type="NCBI Taxonomy" id="868129"/>
    <lineage>
        <taxon>Bacteria</taxon>
        <taxon>Pseudomonadati</taxon>
        <taxon>Bacteroidota</taxon>
        <taxon>Bacteroidia</taxon>
        <taxon>Bacteroidales</taxon>
        <taxon>Prevotellaceae</taxon>
        <taxon>Prevotella</taxon>
    </lineage>
</organism>
<keyword evidence="2" id="KW-1185">Reference proteome</keyword>
<evidence type="ECO:0000313" key="2">
    <source>
        <dbReference type="Proteomes" id="UP000002786"/>
    </source>
</evidence>
<dbReference type="EMBL" id="JH660660">
    <property type="protein sequence ID" value="EIM32157.1"/>
    <property type="molecule type" value="Genomic_DNA"/>
</dbReference>
<dbReference type="Proteomes" id="UP000002786">
    <property type="component" value="Unassembled WGS sequence"/>
</dbReference>